<feature type="repeat" description="WD" evidence="5">
    <location>
        <begin position="615"/>
        <end position="648"/>
    </location>
</feature>
<dbReference type="InterPro" id="IPR001680">
    <property type="entry name" value="WD40_rpt"/>
</dbReference>
<evidence type="ECO:0000256" key="3">
    <source>
        <dbReference type="ARBA" id="ARBA00022737"/>
    </source>
</evidence>
<organism evidence="8 9">
    <name type="scientific">Plasmodium ovale wallikeri</name>
    <dbReference type="NCBI Taxonomy" id="864142"/>
    <lineage>
        <taxon>Eukaryota</taxon>
        <taxon>Sar</taxon>
        <taxon>Alveolata</taxon>
        <taxon>Apicomplexa</taxon>
        <taxon>Aconoidasida</taxon>
        <taxon>Haemosporida</taxon>
        <taxon>Plasmodiidae</taxon>
        <taxon>Plasmodium</taxon>
        <taxon>Plasmodium (Plasmodium)</taxon>
    </lineage>
</organism>
<dbReference type="InterPro" id="IPR019775">
    <property type="entry name" value="WD40_repeat_CS"/>
</dbReference>
<dbReference type="PROSITE" id="PS50294">
    <property type="entry name" value="WD_REPEATS_REGION"/>
    <property type="match status" value="6"/>
</dbReference>
<accession>A0A1A8YXN3</accession>
<dbReference type="GO" id="GO:0005730">
    <property type="term" value="C:nucleolus"/>
    <property type="evidence" value="ECO:0007669"/>
    <property type="project" value="UniProtKB-SubCell"/>
</dbReference>
<dbReference type="Gene3D" id="2.130.10.10">
    <property type="entry name" value="YVTN repeat-like/Quinoprotein amine dehydrogenase"/>
    <property type="match status" value="4"/>
</dbReference>
<feature type="repeat" description="WD" evidence="5">
    <location>
        <begin position="340"/>
        <end position="384"/>
    </location>
</feature>
<evidence type="ECO:0000256" key="2">
    <source>
        <dbReference type="ARBA" id="ARBA00022574"/>
    </source>
</evidence>
<dbReference type="PANTHER" id="PTHR19848">
    <property type="entry name" value="WD40 REPEAT PROTEIN"/>
    <property type="match status" value="1"/>
</dbReference>
<evidence type="ECO:0000256" key="4">
    <source>
        <dbReference type="ARBA" id="ARBA00023242"/>
    </source>
</evidence>
<comment type="subcellular location">
    <subcellularLocation>
        <location evidence="1">Nucleus</location>
        <location evidence="1">Nucleolus</location>
    </subcellularLocation>
</comment>
<dbReference type="PROSITE" id="PS50082">
    <property type="entry name" value="WD_REPEATS_2"/>
    <property type="match status" value="6"/>
</dbReference>
<feature type="domain" description="NLE" evidence="7">
    <location>
        <begin position="12"/>
        <end position="81"/>
    </location>
</feature>
<dbReference type="InterPro" id="IPR020472">
    <property type="entry name" value="WD40_PAC1"/>
</dbReference>
<dbReference type="AlphaFoldDB" id="A0A1A8YXN3"/>
<feature type="compositionally biased region" description="Basic and acidic residues" evidence="6">
    <location>
        <begin position="274"/>
        <end position="304"/>
    </location>
</feature>
<evidence type="ECO:0000256" key="5">
    <source>
        <dbReference type="PROSITE-ProRule" id="PRU00221"/>
    </source>
</evidence>
<feature type="compositionally biased region" description="Basic and acidic residues" evidence="6">
    <location>
        <begin position="550"/>
        <end position="576"/>
    </location>
</feature>
<dbReference type="GO" id="GO:0000027">
    <property type="term" value="P:ribosomal large subunit assembly"/>
    <property type="evidence" value="ECO:0007669"/>
    <property type="project" value="TreeGrafter"/>
</dbReference>
<dbReference type="EMBL" id="FLRE01000115">
    <property type="protein sequence ID" value="SBT36292.1"/>
    <property type="molecule type" value="Genomic_DNA"/>
</dbReference>
<keyword evidence="4" id="KW-0539">Nucleus</keyword>
<feature type="repeat" description="WD" evidence="5">
    <location>
        <begin position="114"/>
        <end position="155"/>
    </location>
</feature>
<evidence type="ECO:0000256" key="6">
    <source>
        <dbReference type="SAM" id="MobiDB-lite"/>
    </source>
</evidence>
<dbReference type="SMART" id="SM00320">
    <property type="entry name" value="WD40"/>
    <property type="match status" value="8"/>
</dbReference>
<dbReference type="PRINTS" id="PR00320">
    <property type="entry name" value="GPROTEINBRPT"/>
</dbReference>
<protein>
    <submittedName>
        <fullName evidence="8">Ribosome assembly protein 4, putative (RSA4)</fullName>
    </submittedName>
</protein>
<keyword evidence="3" id="KW-0677">Repeat</keyword>
<dbReference type="CDD" id="cd00200">
    <property type="entry name" value="WD40"/>
    <property type="match status" value="1"/>
</dbReference>
<dbReference type="PANTHER" id="PTHR19848:SF0">
    <property type="entry name" value="NOTCHLESS PROTEIN HOMOLOG 1"/>
    <property type="match status" value="1"/>
</dbReference>
<proteinExistence type="predicted"/>
<dbReference type="Pfam" id="PF00400">
    <property type="entry name" value="WD40"/>
    <property type="match status" value="6"/>
</dbReference>
<feature type="repeat" description="WD" evidence="5">
    <location>
        <begin position="467"/>
        <end position="499"/>
    </location>
</feature>
<feature type="repeat" description="WD" evidence="5">
    <location>
        <begin position="509"/>
        <end position="543"/>
    </location>
</feature>
<dbReference type="InterPro" id="IPR036322">
    <property type="entry name" value="WD40_repeat_dom_sf"/>
</dbReference>
<dbReference type="InterPro" id="IPR012972">
    <property type="entry name" value="NLE"/>
</dbReference>
<sequence>MEIDKNSLTKEILIQFVNHENKATGPVINVPLSITKDNLDELIHDLKKKNDGFTEDDSEDVNYSFMINNKLPIKNNLYDALKGNNISSENILSIKYFPLNIFKVKKISTCSATLPGHTNSILCLAFSPNSSHLATGSGDNTIRLWDINTQTPIATLSDHTHWVLAVLFSPDNKFLATASMDHNVCIYDTHTGKLLNTLTGHTKEVTTLCFEPLHLLKESNIKKSTVFVKKRKKIDKGKNGNNIDKKKSKIVENSGHKLTSLQEIKNDVSSGDAHGQEMGEMGEKEDKLDNFPKDVSEKKEKERNTSNGDAYYVNSRLASAGKDGSIRINNILNNNVDKVLSGHTNTITCILWSGKNEKNSRIYSSSRDTTVKIWNVNEGTLLYDFKGHKHWVNCLSLNSERILRNGIYNLDVVINKIHIENHIEKSKIIFQKFLISQSNEKIVSGSDDGTLHLINCLKNNTYKSTRLLGHQQPVIHALFSPNGKFIASSSFDKSVKIWSGIDGTFLASYRGHVGPVYKITWSIDNNYVVSCSQDSTLKLWKVNHLHDQLKKQKNNSDMKNDEKEEEKKPTGEKEETSINAKNEQGESSKHCLKKKDDKKQLEKNKKKEKTLLVDLPGHADAIYAVDWSNDGRFVASGGKDKLLKIWSH</sequence>
<evidence type="ECO:0000313" key="8">
    <source>
        <dbReference type="EMBL" id="SBT36292.1"/>
    </source>
</evidence>
<dbReference type="Proteomes" id="UP000078550">
    <property type="component" value="Unassembled WGS sequence"/>
</dbReference>
<name>A0A1A8YXN3_PLAOA</name>
<reference evidence="9" key="1">
    <citation type="submission" date="2016-05" db="EMBL/GenBank/DDBJ databases">
        <authorList>
            <person name="Naeem Raeece"/>
        </authorList>
    </citation>
    <scope>NUCLEOTIDE SEQUENCE [LARGE SCALE GENOMIC DNA]</scope>
</reference>
<gene>
    <name evidence="8" type="ORF">POVWA2_029330</name>
</gene>
<keyword evidence="2 5" id="KW-0853">WD repeat</keyword>
<feature type="region of interest" description="Disordered" evidence="6">
    <location>
        <begin position="550"/>
        <end position="608"/>
    </location>
</feature>
<evidence type="ECO:0000259" key="7">
    <source>
        <dbReference type="Pfam" id="PF08154"/>
    </source>
</evidence>
<feature type="compositionally biased region" description="Basic and acidic residues" evidence="6">
    <location>
        <begin position="583"/>
        <end position="608"/>
    </location>
</feature>
<feature type="repeat" description="WD" evidence="5">
    <location>
        <begin position="156"/>
        <end position="197"/>
    </location>
</feature>
<dbReference type="SUPFAM" id="SSF50978">
    <property type="entry name" value="WD40 repeat-like"/>
    <property type="match status" value="2"/>
</dbReference>
<evidence type="ECO:0000256" key="1">
    <source>
        <dbReference type="ARBA" id="ARBA00004604"/>
    </source>
</evidence>
<dbReference type="PROSITE" id="PS00678">
    <property type="entry name" value="WD_REPEATS_1"/>
    <property type="match status" value="2"/>
</dbReference>
<feature type="region of interest" description="Disordered" evidence="6">
    <location>
        <begin position="268"/>
        <end position="307"/>
    </location>
</feature>
<dbReference type="Pfam" id="PF08154">
    <property type="entry name" value="NLE"/>
    <property type="match status" value="1"/>
</dbReference>
<dbReference type="InterPro" id="IPR015943">
    <property type="entry name" value="WD40/YVTN_repeat-like_dom_sf"/>
</dbReference>
<evidence type="ECO:0000313" key="9">
    <source>
        <dbReference type="Proteomes" id="UP000078550"/>
    </source>
</evidence>